<dbReference type="SUPFAM" id="SSF69255">
    <property type="entry name" value="gp5 N-terminal domain-like"/>
    <property type="match status" value="1"/>
</dbReference>
<dbReference type="InterPro" id="IPR037026">
    <property type="entry name" value="Vgr_OB-fold_dom_sf"/>
</dbReference>
<dbReference type="InterPro" id="IPR006531">
    <property type="entry name" value="Gp5/Vgr_OB"/>
</dbReference>
<dbReference type="Proteomes" id="UP001193081">
    <property type="component" value="Unassembled WGS sequence"/>
</dbReference>
<evidence type="ECO:0000313" key="3">
    <source>
        <dbReference type="EMBL" id="MBP1468098.1"/>
    </source>
</evidence>
<organism evidence="3 4">
    <name type="scientific">Candidatus Chloroploca mongolica</name>
    <dbReference type="NCBI Taxonomy" id="2528176"/>
    <lineage>
        <taxon>Bacteria</taxon>
        <taxon>Bacillati</taxon>
        <taxon>Chloroflexota</taxon>
        <taxon>Chloroflexia</taxon>
        <taxon>Chloroflexales</taxon>
        <taxon>Chloroflexineae</taxon>
        <taxon>Oscillochloridaceae</taxon>
        <taxon>Candidatus Chloroploca</taxon>
    </lineage>
</organism>
<dbReference type="RefSeq" id="WP_135480511.1">
    <property type="nucleotide sequence ID" value="NZ_SIJK02000055.1"/>
</dbReference>
<dbReference type="Pfam" id="PF04717">
    <property type="entry name" value="Phage_base_V"/>
    <property type="match status" value="1"/>
</dbReference>
<reference evidence="3 4" key="1">
    <citation type="submission" date="2021-03" db="EMBL/GenBank/DDBJ databases">
        <authorList>
            <person name="Grouzdev D.S."/>
        </authorList>
    </citation>
    <scope>NUCLEOTIDE SEQUENCE [LARGE SCALE GENOMIC DNA]</scope>
    <source>
        <strain evidence="3 4">M50-1</strain>
    </source>
</reference>
<dbReference type="EMBL" id="SIJK02000055">
    <property type="protein sequence ID" value="MBP1468098.1"/>
    <property type="molecule type" value="Genomic_DNA"/>
</dbReference>
<dbReference type="Gene3D" id="2.40.50.230">
    <property type="entry name" value="Gp5 N-terminal domain"/>
    <property type="match status" value="1"/>
</dbReference>
<protein>
    <recommendedName>
        <fullName evidence="2">Gp5/Type VI secretion system Vgr protein OB-fold domain-containing protein</fullName>
    </recommendedName>
</protein>
<gene>
    <name evidence="3" type="ORF">EYB53_020460</name>
</gene>
<comment type="caution">
    <text evidence="3">The sequence shown here is derived from an EMBL/GenBank/DDBJ whole genome shotgun (WGS) entry which is preliminary data.</text>
</comment>
<proteinExistence type="predicted"/>
<evidence type="ECO:0000313" key="4">
    <source>
        <dbReference type="Proteomes" id="UP001193081"/>
    </source>
</evidence>
<evidence type="ECO:0000256" key="1">
    <source>
        <dbReference type="SAM" id="MobiDB-lite"/>
    </source>
</evidence>
<sequence length="253" mass="27523">MSMEQIVASLVEKVERRFYGKYRGLVVDNADPEHLGRLTLRVPSVLGEQVVTGWALPCVPYGGAENQGFLFIPEKGAGVWVEFEEGDLEFPIWTGTFWSRPGGTSELPKPNDGTQEGTVQRPPTRKIIKTLKGHTIQFEDADGSEMITIVEGEHGHVITMDKDGITITDSQNNRIILNEGNITLETDGMKVGSKSAAEPFILGKTFATQITDFLLALSTHTHIGNLGAPTSPPTAPIKLDVQSALSTKHMLDG</sequence>
<keyword evidence="4" id="KW-1185">Reference proteome</keyword>
<feature type="region of interest" description="Disordered" evidence="1">
    <location>
        <begin position="101"/>
        <end position="121"/>
    </location>
</feature>
<evidence type="ECO:0000259" key="2">
    <source>
        <dbReference type="Pfam" id="PF04717"/>
    </source>
</evidence>
<accession>A0ABS4DF80</accession>
<name>A0ABS4DF80_9CHLR</name>
<feature type="domain" description="Gp5/Type VI secretion system Vgr protein OB-fold" evidence="2">
    <location>
        <begin position="22"/>
        <end position="98"/>
    </location>
</feature>